<evidence type="ECO:0000313" key="4">
    <source>
        <dbReference type="Proteomes" id="UP000298416"/>
    </source>
</evidence>
<keyword evidence="1" id="KW-0175">Coiled coil</keyword>
<evidence type="ECO:0000256" key="1">
    <source>
        <dbReference type="SAM" id="Coils"/>
    </source>
</evidence>
<dbReference type="EMBL" id="PNBA02000004">
    <property type="protein sequence ID" value="KAG6425977.1"/>
    <property type="molecule type" value="Genomic_DNA"/>
</dbReference>
<reference evidence="3" key="2">
    <citation type="submission" date="2020-08" db="EMBL/GenBank/DDBJ databases">
        <title>Plant Genome Project.</title>
        <authorList>
            <person name="Zhang R.-G."/>
        </authorList>
    </citation>
    <scope>NUCLEOTIDE SEQUENCE</scope>
    <source>
        <strain evidence="3">Huo1</strain>
        <tissue evidence="3">Leaf</tissue>
    </source>
</reference>
<evidence type="ECO:0000313" key="3">
    <source>
        <dbReference type="EMBL" id="KAG6425977.1"/>
    </source>
</evidence>
<keyword evidence="4" id="KW-1185">Reference proteome</keyword>
<dbReference type="Proteomes" id="UP000298416">
    <property type="component" value="Unassembled WGS sequence"/>
</dbReference>
<comment type="caution">
    <text evidence="3">The sequence shown here is derived from an EMBL/GenBank/DDBJ whole genome shotgun (WGS) entry which is preliminary data.</text>
</comment>
<name>A0A8X8Y8F1_SALSN</name>
<feature type="coiled-coil region" evidence="1">
    <location>
        <begin position="364"/>
        <end position="391"/>
    </location>
</feature>
<gene>
    <name evidence="3" type="ORF">SASPL_110189</name>
</gene>
<reference evidence="3" key="1">
    <citation type="submission" date="2018-01" db="EMBL/GenBank/DDBJ databases">
        <authorList>
            <person name="Mao J.F."/>
        </authorList>
    </citation>
    <scope>NUCLEOTIDE SEQUENCE</scope>
    <source>
        <strain evidence="3">Huo1</strain>
        <tissue evidence="3">Leaf</tissue>
    </source>
</reference>
<evidence type="ECO:0000256" key="2">
    <source>
        <dbReference type="SAM" id="MobiDB-lite"/>
    </source>
</evidence>
<dbReference type="AlphaFoldDB" id="A0A8X8Y8F1"/>
<protein>
    <submittedName>
        <fullName evidence="3">Uncharacterized protein</fullName>
    </submittedName>
</protein>
<sequence length="606" mass="68882">MRGKEQSFEKTAIDLEKLTSQLRNPPQFHIECPSSDDRPSDAEPPAMVFWQKQIDAGLRFPICPFLSDLSQHGLADTSRLFHICHGVKVIGEFYCFKTKSESPAHFYGQIPGVCSGWLRKYFFVRPLSGHGWPFREVWWLVKLREIHTPSVDNLSKHEWSVLAAINASFDEKYLCLLRVVTDENALIYHGLFVNHNWSVDMAMSWQKILADKRRRAHAELQPLPPLAKDLEVVDLSNEPSPSPRAPELMLGEDTSPSAIRVERQSERKKAVSGQKRSLVISVERESSAHQGKRPSHLHPVALNKPFNSIFPGHALRLSDAQCTAFWETVPRDEDLAELRKLPSSKLKDMVSGNRMKTTVASEVLYERAEEYKSLKDKIKELKSRLEQQNQCILSKDKDLVSTATALHMAGAEITALSTTLEKERADHMEELERVRIQAYSQGREEGKVIGRGVGIKLCRRHILMTPIGQAFLKTLHEKMIEVYLRTPAFMIRMGDAISHFVVEGAKGACGLLGVSEKFKDLDVDSIIERISPSADLPIDEQQEQNYWWWMPVMKEAARVLAYERTDHPELPSVGQIEYPVMAYDACMVDLFAGTNADDEEAELWRV</sequence>
<organism evidence="3">
    <name type="scientific">Salvia splendens</name>
    <name type="common">Scarlet sage</name>
    <dbReference type="NCBI Taxonomy" id="180675"/>
    <lineage>
        <taxon>Eukaryota</taxon>
        <taxon>Viridiplantae</taxon>
        <taxon>Streptophyta</taxon>
        <taxon>Embryophyta</taxon>
        <taxon>Tracheophyta</taxon>
        <taxon>Spermatophyta</taxon>
        <taxon>Magnoliopsida</taxon>
        <taxon>eudicotyledons</taxon>
        <taxon>Gunneridae</taxon>
        <taxon>Pentapetalae</taxon>
        <taxon>asterids</taxon>
        <taxon>lamiids</taxon>
        <taxon>Lamiales</taxon>
        <taxon>Lamiaceae</taxon>
        <taxon>Nepetoideae</taxon>
        <taxon>Mentheae</taxon>
        <taxon>Salviinae</taxon>
        <taxon>Salvia</taxon>
        <taxon>Salvia subgen. Calosphace</taxon>
        <taxon>core Calosphace</taxon>
    </lineage>
</organism>
<accession>A0A8X8Y8F1</accession>
<feature type="region of interest" description="Disordered" evidence="2">
    <location>
        <begin position="235"/>
        <end position="254"/>
    </location>
</feature>
<proteinExistence type="predicted"/>